<feature type="transmembrane region" description="Helical" evidence="7">
    <location>
        <begin position="455"/>
        <end position="474"/>
    </location>
</feature>
<evidence type="ECO:0000256" key="2">
    <source>
        <dbReference type="ARBA" id="ARBA00022448"/>
    </source>
</evidence>
<dbReference type="PANTHER" id="PTHR30043">
    <property type="entry name" value="PHOSPHONATES TRANSPORT SYSTEM PERMEASE PROTEIN"/>
    <property type="match status" value="1"/>
</dbReference>
<accession>A0A511RI20</accession>
<gene>
    <name evidence="9" type="ORF">ODE01S_00360</name>
</gene>
<dbReference type="InterPro" id="IPR035906">
    <property type="entry name" value="MetI-like_sf"/>
</dbReference>
<dbReference type="Proteomes" id="UP000321827">
    <property type="component" value="Unassembled WGS sequence"/>
</dbReference>
<reference evidence="9 10" key="1">
    <citation type="submission" date="2019-07" db="EMBL/GenBank/DDBJ databases">
        <title>Whole genome shotgun sequence of Oceanithermus desulfurans NBRC 100063.</title>
        <authorList>
            <person name="Hosoyama A."/>
            <person name="Uohara A."/>
            <person name="Ohji S."/>
            <person name="Ichikawa N."/>
        </authorList>
    </citation>
    <scope>NUCLEOTIDE SEQUENCE [LARGE SCALE GENOMIC DNA]</scope>
    <source>
        <strain evidence="9 10">NBRC 100063</strain>
    </source>
</reference>
<evidence type="ECO:0000256" key="3">
    <source>
        <dbReference type="ARBA" id="ARBA00022475"/>
    </source>
</evidence>
<organism evidence="9 10">
    <name type="scientific">Oceanithermus desulfurans NBRC 100063</name>
    <dbReference type="NCBI Taxonomy" id="1227550"/>
    <lineage>
        <taxon>Bacteria</taxon>
        <taxon>Thermotogati</taxon>
        <taxon>Deinococcota</taxon>
        <taxon>Deinococci</taxon>
        <taxon>Thermales</taxon>
        <taxon>Thermaceae</taxon>
        <taxon>Oceanithermus</taxon>
    </lineage>
</organism>
<feature type="transmembrane region" description="Helical" evidence="7">
    <location>
        <begin position="87"/>
        <end position="107"/>
    </location>
</feature>
<sequence>MTWVFPALGVLVAVLTSISRGSARRYLYASGLGLLVLFFAFPFSSALGYLSREAVHPTPAGLLPSYPWLGLIALAGLAALAPWPRRLHGWVGALAGLVVLVLIYGWLARPVFLARVVPLPGVMEGAIALGLAGLAALAARGRGRVVSLLIALLVGGGSYALLAGPAGHTYFPRLEGYYKLLTPVPETETRALIERYNAGLEKANALRAEIGLKKLEPVGSLADLQGGLPKDLAREGVRLVRPASLRYGTLAALFLAGLMLASGFFLARKPELAEEGDLTGGLVAAGVFAVLVPSFYATEFSLTRLVKGWPFFVNFLDRAWPPRLADPAHNVFPLQEVASQMALTVEIALVGTFLAMLFAVPTSFLAARNLTRGSGLTRAVFTLMRAFYNVDRGVDTLILALVFVAAVGLGPFAGVLAMAIHSIADLGKLYSEAIENVEKGPIEALEAVGASGTGVVRWAILPQVLPLFVAYTLYRFEINFRVSIVLGFVGAGGIGFFIQNAMASGMYDQMIIGIIAIVLVVNLIDFGSSWLRSKLV</sequence>
<feature type="transmembrane region" description="Helical" evidence="7">
    <location>
        <begin position="119"/>
        <end position="139"/>
    </location>
</feature>
<dbReference type="EMBL" id="BJXN01000001">
    <property type="protein sequence ID" value="GEM88602.1"/>
    <property type="molecule type" value="Genomic_DNA"/>
</dbReference>
<evidence type="ECO:0000256" key="7">
    <source>
        <dbReference type="RuleBase" id="RU363032"/>
    </source>
</evidence>
<feature type="transmembrane region" description="Helical" evidence="7">
    <location>
        <begin position="278"/>
        <end position="297"/>
    </location>
</feature>
<feature type="transmembrane region" description="Helical" evidence="7">
    <location>
        <begin position="62"/>
        <end position="81"/>
    </location>
</feature>
<evidence type="ECO:0000256" key="4">
    <source>
        <dbReference type="ARBA" id="ARBA00022692"/>
    </source>
</evidence>
<evidence type="ECO:0000256" key="5">
    <source>
        <dbReference type="ARBA" id="ARBA00022989"/>
    </source>
</evidence>
<dbReference type="GO" id="GO:0015416">
    <property type="term" value="F:ABC-type phosphonate transporter activity"/>
    <property type="evidence" value="ECO:0007669"/>
    <property type="project" value="InterPro"/>
</dbReference>
<feature type="transmembrane region" description="Helical" evidence="7">
    <location>
        <begin position="145"/>
        <end position="164"/>
    </location>
</feature>
<evidence type="ECO:0000256" key="1">
    <source>
        <dbReference type="ARBA" id="ARBA00004651"/>
    </source>
</evidence>
<dbReference type="OrthoDB" id="8557224at2"/>
<dbReference type="Pfam" id="PF00528">
    <property type="entry name" value="BPD_transp_1"/>
    <property type="match status" value="1"/>
</dbReference>
<feature type="transmembrane region" description="Helical" evidence="7">
    <location>
        <begin position="347"/>
        <end position="367"/>
    </location>
</feature>
<evidence type="ECO:0000259" key="8">
    <source>
        <dbReference type="PROSITE" id="PS50928"/>
    </source>
</evidence>
<keyword evidence="4 7" id="KW-0812">Transmembrane</keyword>
<dbReference type="InterPro" id="IPR005769">
    <property type="entry name" value="PhnE/PtxC"/>
</dbReference>
<evidence type="ECO:0000313" key="10">
    <source>
        <dbReference type="Proteomes" id="UP000321827"/>
    </source>
</evidence>
<name>A0A511RI20_9DEIN</name>
<dbReference type="GO" id="GO:0005886">
    <property type="term" value="C:plasma membrane"/>
    <property type="evidence" value="ECO:0007669"/>
    <property type="project" value="UniProtKB-SubCell"/>
</dbReference>
<dbReference type="Gene3D" id="1.10.3720.10">
    <property type="entry name" value="MetI-like"/>
    <property type="match status" value="1"/>
</dbReference>
<dbReference type="PROSITE" id="PS50928">
    <property type="entry name" value="ABC_TM1"/>
    <property type="match status" value="1"/>
</dbReference>
<feature type="transmembrane region" description="Helical" evidence="7">
    <location>
        <begin position="33"/>
        <end position="50"/>
    </location>
</feature>
<comment type="subcellular location">
    <subcellularLocation>
        <location evidence="1 7">Cell membrane</location>
        <topology evidence="1 7">Multi-pass membrane protein</topology>
    </subcellularLocation>
</comment>
<proteinExistence type="inferred from homology"/>
<feature type="transmembrane region" description="Helical" evidence="7">
    <location>
        <begin position="397"/>
        <end position="420"/>
    </location>
</feature>
<dbReference type="NCBIfam" id="TIGR01097">
    <property type="entry name" value="PhnE"/>
    <property type="match status" value="1"/>
</dbReference>
<dbReference type="AlphaFoldDB" id="A0A511RI20"/>
<dbReference type="InterPro" id="IPR000515">
    <property type="entry name" value="MetI-like"/>
</dbReference>
<dbReference type="SUPFAM" id="SSF161098">
    <property type="entry name" value="MetI-like"/>
    <property type="match status" value="1"/>
</dbReference>
<comment type="caution">
    <text evidence="9">The sequence shown here is derived from an EMBL/GenBank/DDBJ whole genome shotgun (WGS) entry which is preliminary data.</text>
</comment>
<keyword evidence="3" id="KW-1003">Cell membrane</keyword>
<dbReference type="CDD" id="cd06261">
    <property type="entry name" value="TM_PBP2"/>
    <property type="match status" value="1"/>
</dbReference>
<feature type="transmembrane region" description="Helical" evidence="7">
    <location>
        <begin position="510"/>
        <end position="531"/>
    </location>
</feature>
<protein>
    <recommendedName>
        <fullName evidence="8">ABC transmembrane type-1 domain-containing protein</fullName>
    </recommendedName>
</protein>
<keyword evidence="5 7" id="KW-1133">Transmembrane helix</keyword>
<evidence type="ECO:0000313" key="9">
    <source>
        <dbReference type="EMBL" id="GEM88602.1"/>
    </source>
</evidence>
<feature type="transmembrane region" description="Helical" evidence="7">
    <location>
        <begin position="247"/>
        <end position="266"/>
    </location>
</feature>
<keyword evidence="2 7" id="KW-0813">Transport</keyword>
<evidence type="ECO:0000256" key="6">
    <source>
        <dbReference type="ARBA" id="ARBA00023136"/>
    </source>
</evidence>
<feature type="transmembrane region" description="Helical" evidence="7">
    <location>
        <begin position="480"/>
        <end position="498"/>
    </location>
</feature>
<keyword evidence="6 7" id="KW-0472">Membrane</keyword>
<comment type="similarity">
    <text evidence="7">Belongs to the binding-protein-dependent transport system permease family.</text>
</comment>
<dbReference type="RefSeq" id="WP_147144746.1">
    <property type="nucleotide sequence ID" value="NZ_BJXN01000001.1"/>
</dbReference>
<dbReference type="PANTHER" id="PTHR30043:SF1">
    <property type="entry name" value="ABC TRANSPORT SYSTEM PERMEASE PROTEIN P69"/>
    <property type="match status" value="1"/>
</dbReference>
<feature type="domain" description="ABC transmembrane type-1" evidence="8">
    <location>
        <begin position="341"/>
        <end position="525"/>
    </location>
</feature>